<dbReference type="Proteomes" id="UP000028761">
    <property type="component" value="Chromosome 2"/>
</dbReference>
<accession>A0A8I5P0H8</accession>
<protein>
    <submittedName>
        <fullName evidence="1">Uncharacterized protein</fullName>
    </submittedName>
</protein>
<name>A0A8I5P0H8_PAPAN</name>
<evidence type="ECO:0000313" key="2">
    <source>
        <dbReference type="Proteomes" id="UP000028761"/>
    </source>
</evidence>
<dbReference type="PANTHER" id="PTHR12138:SF152">
    <property type="entry name" value="C2H2-TYPE DOMAIN-CONTAINING PROTEIN"/>
    <property type="match status" value="1"/>
</dbReference>
<keyword evidence="2" id="KW-1185">Reference proteome</keyword>
<proteinExistence type="predicted"/>
<evidence type="ECO:0000313" key="1">
    <source>
        <dbReference type="Ensembl" id="ENSPANP00000057498.1"/>
    </source>
</evidence>
<reference evidence="1" key="2">
    <citation type="submission" date="2025-08" db="UniProtKB">
        <authorList>
            <consortium name="Ensembl"/>
        </authorList>
    </citation>
    <scope>IDENTIFICATION</scope>
</reference>
<dbReference type="AlphaFoldDB" id="A0A8I5P0H8"/>
<dbReference type="PANTHER" id="PTHR12138">
    <property type="entry name" value="PRIMATE-EXPANDED PROTEIN FAMILY"/>
    <property type="match status" value="1"/>
</dbReference>
<reference evidence="1" key="3">
    <citation type="submission" date="2025-09" db="UniProtKB">
        <authorList>
            <consortium name="Ensembl"/>
        </authorList>
    </citation>
    <scope>IDENTIFICATION</scope>
</reference>
<dbReference type="GeneTree" id="ENSGT01120000271815"/>
<organism evidence="1 2">
    <name type="scientific">Papio anubis</name>
    <name type="common">Olive baboon</name>
    <dbReference type="NCBI Taxonomy" id="9555"/>
    <lineage>
        <taxon>Eukaryota</taxon>
        <taxon>Metazoa</taxon>
        <taxon>Chordata</taxon>
        <taxon>Craniata</taxon>
        <taxon>Vertebrata</taxon>
        <taxon>Euteleostomi</taxon>
        <taxon>Mammalia</taxon>
        <taxon>Eutheria</taxon>
        <taxon>Euarchontoglires</taxon>
        <taxon>Primates</taxon>
        <taxon>Haplorrhini</taxon>
        <taxon>Catarrhini</taxon>
        <taxon>Cercopithecidae</taxon>
        <taxon>Cercopithecinae</taxon>
        <taxon>Papio</taxon>
    </lineage>
</organism>
<dbReference type="PRINTS" id="PR02045">
    <property type="entry name" value="F138DOMAIN"/>
</dbReference>
<reference evidence="1 2" key="1">
    <citation type="submission" date="2012-03" db="EMBL/GenBank/DDBJ databases">
        <title>Whole Genome Assembly of Papio anubis.</title>
        <authorList>
            <person name="Liu Y.L."/>
            <person name="Abraham K.A."/>
            <person name="Akbar H.A."/>
            <person name="Ali S.A."/>
            <person name="Anosike U.A."/>
            <person name="Aqrawi P.A."/>
            <person name="Arias F.A."/>
            <person name="Attaway T.A."/>
            <person name="Awwad R.A."/>
            <person name="Babu C.B."/>
            <person name="Bandaranaike D.B."/>
            <person name="Battles P.B."/>
            <person name="Bell A.B."/>
            <person name="Beltran B.B."/>
            <person name="Berhane-Mersha D.B."/>
            <person name="Bess C.B."/>
            <person name="Bickham C.B."/>
            <person name="Bolden T.B."/>
            <person name="Carter K.C."/>
            <person name="Chau D.C."/>
            <person name="Chavez A.C."/>
            <person name="Clerc-Blankenburg K.C."/>
            <person name="Coyle M.C."/>
            <person name="Dao M.D."/>
            <person name="Davila M.L.D."/>
            <person name="Davy-Carroll L.D."/>
            <person name="Denson S.D."/>
            <person name="Dinh H.D."/>
            <person name="Fernandez S.F."/>
            <person name="Fernando P.F."/>
            <person name="Forbes L.F."/>
            <person name="Francis C.F."/>
            <person name="Francisco L.F."/>
            <person name="Fu Q.F."/>
            <person name="Garcia-Iii R.G."/>
            <person name="Garrett T.G."/>
            <person name="Gross S.G."/>
            <person name="Gubbala S.G."/>
            <person name="Hirani K.H."/>
            <person name="Hogues M.H."/>
            <person name="Hollins B.H."/>
            <person name="Jackson L.J."/>
            <person name="Javaid M.J."/>
            <person name="Jhangiani S.J."/>
            <person name="Johnson A.J."/>
            <person name="Johnson B.J."/>
            <person name="Jones J.J."/>
            <person name="Joshi V.J."/>
            <person name="Kalu J.K."/>
            <person name="Khan N.K."/>
            <person name="Korchina V.K."/>
            <person name="Kovar C.K."/>
            <person name="Lago L.L."/>
            <person name="Lara F.L."/>
            <person name="Le T.-K.L."/>
            <person name="Lee S.L."/>
            <person name="Legall-Iii F.L."/>
            <person name="Lemon S.L."/>
            <person name="Liu J.L."/>
            <person name="Liu Y.-S.L."/>
            <person name="Liyanage D.L."/>
            <person name="Lopez J.L."/>
            <person name="Lorensuhewa L.L."/>
            <person name="Mata R.M."/>
            <person name="Mathew T.M."/>
            <person name="Mercado C.M."/>
            <person name="Mercado I.M."/>
            <person name="Morales K.M."/>
            <person name="Morgan M.M."/>
            <person name="Munidasa M.M."/>
            <person name="Ngo D.N."/>
            <person name="Nguyen L.N."/>
            <person name="Nguyen T.N."/>
            <person name="Nguyen N.N."/>
            <person name="Obregon M.O."/>
            <person name="Okwuonu G.O."/>
            <person name="Ongeri F.O."/>
            <person name="Onwere C.O."/>
            <person name="Osifeso I.O."/>
            <person name="Parra A.P."/>
            <person name="Patil S.P."/>
            <person name="Perez A.P."/>
            <person name="Perez Y.P."/>
            <person name="Pham C.P."/>
            <person name="Pu L.-L.P."/>
            <person name="Puazo M.P."/>
            <person name="Quiroz J.Q."/>
            <person name="Rouhana J.R."/>
            <person name="Ruiz M.R."/>
            <person name="Ruiz S.-J.R."/>
            <person name="Saada N.S."/>
            <person name="Santibanez J.S."/>
            <person name="Scheel M.S."/>
            <person name="Schneider B.S."/>
            <person name="Simmons D.S."/>
            <person name="Sisson I.S."/>
            <person name="Tang L.-Y.T."/>
            <person name="Thornton R.T."/>
            <person name="Tisius J.T."/>
            <person name="Toledanes G.T."/>
            <person name="Trejos Z.T."/>
            <person name="Usmani K.U."/>
            <person name="Varghese R.V."/>
            <person name="Vattathil S.V."/>
            <person name="Vee V.V."/>
            <person name="Walker D.W."/>
            <person name="Weissenberger G.W."/>
            <person name="White C.W."/>
            <person name="Williams A.W."/>
            <person name="Woodworth J.W."/>
            <person name="Wright R.W."/>
            <person name="Zhu Y.Z."/>
            <person name="Han Y.H."/>
            <person name="Newsham I.N."/>
            <person name="Nazareth L.N."/>
            <person name="Worley K.W."/>
            <person name="Muzny D.M."/>
            <person name="Rogers J.R."/>
            <person name="Gibbs R.G."/>
        </authorList>
    </citation>
    <scope>NUCLEOTIDE SEQUENCE [LARGE SCALE GENOMIC DNA]</scope>
</reference>
<sequence>MCVHRGHIWKSWRRAVLEMGEIPGACMLLRNTESLSLRLECSGAISAYCNLYFPSSSDSCASASQVTEITGVHHHAWLIFVFLVEMGFCHVDKAGLELLASSDLSASVS</sequence>
<dbReference type="Ensembl" id="ENSPANT00000064254.1">
    <property type="protein sequence ID" value="ENSPANP00000057498.1"/>
    <property type="gene ID" value="ENSPANG00000046989.1"/>
</dbReference>